<keyword evidence="1" id="KW-0812">Transmembrane</keyword>
<evidence type="ECO:0000313" key="3">
    <source>
        <dbReference type="EMBL" id="BDT56815.1"/>
    </source>
</evidence>
<name>A0ABM8C0W5_9BURK</name>
<proteinExistence type="predicted"/>
<organism evidence="3 4">
    <name type="scientific">Massilia varians</name>
    <dbReference type="NCBI Taxonomy" id="457921"/>
    <lineage>
        <taxon>Bacteria</taxon>
        <taxon>Pseudomonadati</taxon>
        <taxon>Pseudomonadota</taxon>
        <taxon>Betaproteobacteria</taxon>
        <taxon>Burkholderiales</taxon>
        <taxon>Oxalobacteraceae</taxon>
        <taxon>Telluria group</taxon>
        <taxon>Massilia</taxon>
    </lineage>
</organism>
<gene>
    <name evidence="3" type="ORF">MasN3_03090</name>
</gene>
<accession>A0ABM8C0W5</accession>
<sequence>MRILLFLPVFLLSSLPAGAAAPSVPPACLPLPAVHTEPDGWLLLAGLVVCMAGRLAAQRH</sequence>
<feature type="signal peptide" evidence="2">
    <location>
        <begin position="1"/>
        <end position="19"/>
    </location>
</feature>
<keyword evidence="2" id="KW-0732">Signal</keyword>
<protein>
    <submittedName>
        <fullName evidence="3">Uncharacterized protein</fullName>
    </submittedName>
</protein>
<keyword evidence="4" id="KW-1185">Reference proteome</keyword>
<evidence type="ECO:0000256" key="1">
    <source>
        <dbReference type="SAM" id="Phobius"/>
    </source>
</evidence>
<dbReference type="Proteomes" id="UP001163336">
    <property type="component" value="Chromosome"/>
</dbReference>
<feature type="transmembrane region" description="Helical" evidence="1">
    <location>
        <begin position="40"/>
        <end position="57"/>
    </location>
</feature>
<keyword evidence="1" id="KW-0472">Membrane</keyword>
<feature type="chain" id="PRO_5046922574" evidence="2">
    <location>
        <begin position="20"/>
        <end position="60"/>
    </location>
</feature>
<reference evidence="3" key="1">
    <citation type="submission" date="2022-11" db="EMBL/GenBank/DDBJ databases">
        <title>Isolation and characterization of PLA-degrading bacterium Massilia sp. from Antarctic soil.</title>
        <authorList>
            <person name="Sato K."/>
            <person name="Gomez-Fuentes C."/>
            <person name="Ahmad S.A."/>
            <person name="Zulkharnain A."/>
        </authorList>
    </citation>
    <scope>NUCLEOTIDE SEQUENCE</scope>
    <source>
        <strain evidence="3">N-3</strain>
    </source>
</reference>
<dbReference type="RefSeq" id="WP_281911713.1">
    <property type="nucleotide sequence ID" value="NZ_AP026966.1"/>
</dbReference>
<keyword evidence="1" id="KW-1133">Transmembrane helix</keyword>
<evidence type="ECO:0000313" key="4">
    <source>
        <dbReference type="Proteomes" id="UP001163336"/>
    </source>
</evidence>
<evidence type="ECO:0000256" key="2">
    <source>
        <dbReference type="SAM" id="SignalP"/>
    </source>
</evidence>
<dbReference type="EMBL" id="AP026966">
    <property type="protein sequence ID" value="BDT56815.1"/>
    <property type="molecule type" value="Genomic_DNA"/>
</dbReference>